<evidence type="ECO:0000259" key="4">
    <source>
        <dbReference type="SMART" id="SM01052"/>
    </source>
</evidence>
<dbReference type="GO" id="GO:0051010">
    <property type="term" value="F:microtubule plus-end binding"/>
    <property type="evidence" value="ECO:0007669"/>
    <property type="project" value="TreeGrafter"/>
</dbReference>
<dbReference type="PANTHER" id="PTHR18916:SF85">
    <property type="entry name" value="TUBULIN-FOLDING COFACTOR B"/>
    <property type="match status" value="1"/>
</dbReference>
<evidence type="ECO:0000256" key="1">
    <source>
        <dbReference type="ARBA" id="ARBA00004496"/>
    </source>
</evidence>
<dbReference type="GO" id="GO:0005737">
    <property type="term" value="C:cytoplasm"/>
    <property type="evidence" value="ECO:0007669"/>
    <property type="project" value="UniProtKB-SubCell"/>
</dbReference>
<evidence type="ECO:0000256" key="3">
    <source>
        <dbReference type="SAM" id="MobiDB-lite"/>
    </source>
</evidence>
<dbReference type="EMBL" id="HBIX01024590">
    <property type="protein sequence ID" value="CAE0724237.1"/>
    <property type="molecule type" value="Transcribed_RNA"/>
</dbReference>
<dbReference type="GO" id="GO:0035371">
    <property type="term" value="C:microtubule plus-end"/>
    <property type="evidence" value="ECO:0007669"/>
    <property type="project" value="TreeGrafter"/>
</dbReference>
<feature type="domain" description="CAP-Gly" evidence="4">
    <location>
        <begin position="30"/>
        <end position="117"/>
    </location>
</feature>
<dbReference type="SUPFAM" id="SSF74924">
    <property type="entry name" value="Cap-Gly domain"/>
    <property type="match status" value="1"/>
</dbReference>
<feature type="region of interest" description="Disordered" evidence="3">
    <location>
        <begin position="41"/>
        <end position="63"/>
    </location>
</feature>
<dbReference type="Pfam" id="PF01302">
    <property type="entry name" value="CAP_GLY"/>
    <property type="match status" value="1"/>
</dbReference>
<dbReference type="GO" id="GO:0005634">
    <property type="term" value="C:nucleus"/>
    <property type="evidence" value="ECO:0007669"/>
    <property type="project" value="TreeGrafter"/>
</dbReference>
<evidence type="ECO:0000256" key="2">
    <source>
        <dbReference type="ARBA" id="ARBA00022490"/>
    </source>
</evidence>
<feature type="region of interest" description="Disordered" evidence="3">
    <location>
        <begin position="121"/>
        <end position="148"/>
    </location>
</feature>
<dbReference type="Gene3D" id="2.30.30.190">
    <property type="entry name" value="CAP Gly-rich-like domain"/>
    <property type="match status" value="1"/>
</dbReference>
<comment type="subcellular location">
    <subcellularLocation>
        <location evidence="1">Cytoplasm</location>
    </subcellularLocation>
</comment>
<feature type="region of interest" description="Disordered" evidence="3">
    <location>
        <begin position="1"/>
        <end position="21"/>
    </location>
</feature>
<dbReference type="GO" id="GO:0031122">
    <property type="term" value="P:cytoplasmic microtubule organization"/>
    <property type="evidence" value="ECO:0007669"/>
    <property type="project" value="TreeGrafter"/>
</dbReference>
<gene>
    <name evidence="5" type="ORF">PAUS00366_LOCUS16993</name>
</gene>
<name>A0A7S4AS60_9STRA</name>
<sequence>MQPQQCCQETNNNNAAPSGVDESSVAAISLGDRCLVQPGSRRGTVSYKGTVPELDDDANASANANANDSCSYWVGVTFDEPVGKTDGSATHRRTGAKKLYFEAPQNYASFVRGKNVEVGDFPELDLFDSDDDDDDDDDDSSNDGEDEL</sequence>
<protein>
    <recommendedName>
        <fullName evidence="4">CAP-Gly domain-containing protein</fullName>
    </recommendedName>
</protein>
<evidence type="ECO:0000313" key="5">
    <source>
        <dbReference type="EMBL" id="CAE0724237.1"/>
    </source>
</evidence>
<dbReference type="SMART" id="SM01052">
    <property type="entry name" value="CAP_GLY"/>
    <property type="match status" value="1"/>
</dbReference>
<dbReference type="InterPro" id="IPR036859">
    <property type="entry name" value="CAP-Gly_dom_sf"/>
</dbReference>
<reference evidence="5" key="1">
    <citation type="submission" date="2021-01" db="EMBL/GenBank/DDBJ databases">
        <authorList>
            <person name="Corre E."/>
            <person name="Pelletier E."/>
            <person name="Niang G."/>
            <person name="Scheremetjew M."/>
            <person name="Finn R."/>
            <person name="Kale V."/>
            <person name="Holt S."/>
            <person name="Cochrane G."/>
            <person name="Meng A."/>
            <person name="Brown T."/>
            <person name="Cohen L."/>
        </authorList>
    </citation>
    <scope>NUCLEOTIDE SEQUENCE</scope>
    <source>
        <strain evidence="5">10249 10 AB</strain>
    </source>
</reference>
<feature type="compositionally biased region" description="Polar residues" evidence="3">
    <location>
        <begin position="1"/>
        <end position="16"/>
    </location>
</feature>
<keyword evidence="2" id="KW-0963">Cytoplasm</keyword>
<proteinExistence type="predicted"/>
<organism evidence="5">
    <name type="scientific">Pseudo-nitzschia australis</name>
    <dbReference type="NCBI Taxonomy" id="44445"/>
    <lineage>
        <taxon>Eukaryota</taxon>
        <taxon>Sar</taxon>
        <taxon>Stramenopiles</taxon>
        <taxon>Ochrophyta</taxon>
        <taxon>Bacillariophyta</taxon>
        <taxon>Bacillariophyceae</taxon>
        <taxon>Bacillariophycidae</taxon>
        <taxon>Bacillariales</taxon>
        <taxon>Bacillariaceae</taxon>
        <taxon>Pseudo-nitzschia</taxon>
    </lineage>
</organism>
<dbReference type="AlphaFoldDB" id="A0A7S4AS60"/>
<accession>A0A7S4AS60</accession>
<dbReference type="InterPro" id="IPR000938">
    <property type="entry name" value="CAP-Gly_domain"/>
</dbReference>
<dbReference type="PANTHER" id="PTHR18916">
    <property type="entry name" value="DYNACTIN 1-RELATED MICROTUBULE-BINDING"/>
    <property type="match status" value="1"/>
</dbReference>